<evidence type="ECO:0000313" key="1">
    <source>
        <dbReference type="EMBL" id="CAB5218063.1"/>
    </source>
</evidence>
<dbReference type="InterPro" id="IPR031856">
    <property type="entry name" value="YdaS_toxin-like"/>
</dbReference>
<protein>
    <submittedName>
        <fullName evidence="1">Bacterial antitoxin YdaS</fullName>
    </submittedName>
</protein>
<dbReference type="EMBL" id="LR798254">
    <property type="protein sequence ID" value="CAB5218063.1"/>
    <property type="molecule type" value="Genomic_DNA"/>
</dbReference>
<name>A0A6J7WRU1_9CAUD</name>
<dbReference type="SUPFAM" id="SSF47413">
    <property type="entry name" value="lambda repressor-like DNA-binding domains"/>
    <property type="match status" value="1"/>
</dbReference>
<dbReference type="InterPro" id="IPR010982">
    <property type="entry name" value="Lambda_DNA-bd_dom_sf"/>
</dbReference>
<accession>A0A6J7WRU1</accession>
<gene>
    <name evidence="1" type="ORF">UFOVP202_40</name>
</gene>
<proteinExistence type="predicted"/>
<organism evidence="1">
    <name type="scientific">uncultured Caudovirales phage</name>
    <dbReference type="NCBI Taxonomy" id="2100421"/>
    <lineage>
        <taxon>Viruses</taxon>
        <taxon>Duplodnaviria</taxon>
        <taxon>Heunggongvirae</taxon>
        <taxon>Uroviricota</taxon>
        <taxon>Caudoviricetes</taxon>
        <taxon>Peduoviridae</taxon>
        <taxon>Maltschvirus</taxon>
        <taxon>Maltschvirus maltsch</taxon>
    </lineage>
</organism>
<dbReference type="Pfam" id="PF15943">
    <property type="entry name" value="YdaS_toxin"/>
    <property type="match status" value="1"/>
</dbReference>
<sequence>MDRQLKLTDTAIIDLLGGTAKVARMCKVDSAAVSNWKIRGIPADKYMLLGARIEEASHGLVTRQDLFPKNFYLIWPELLPKHNAFGVQDE</sequence>
<dbReference type="GO" id="GO:0003677">
    <property type="term" value="F:DNA binding"/>
    <property type="evidence" value="ECO:0007669"/>
    <property type="project" value="InterPro"/>
</dbReference>
<dbReference type="Gene3D" id="1.10.260.40">
    <property type="entry name" value="lambda repressor-like DNA-binding domains"/>
    <property type="match status" value="1"/>
</dbReference>
<reference evidence="1" key="1">
    <citation type="submission" date="2020-05" db="EMBL/GenBank/DDBJ databases">
        <authorList>
            <person name="Chiriac C."/>
            <person name="Salcher M."/>
            <person name="Ghai R."/>
            <person name="Kavagutti S V."/>
        </authorList>
    </citation>
    <scope>NUCLEOTIDE SEQUENCE</scope>
</reference>